<reference evidence="4" key="1">
    <citation type="submission" date="2016-10" db="EMBL/GenBank/DDBJ databases">
        <authorList>
            <person name="Varghese N."/>
            <person name="Submissions S."/>
        </authorList>
    </citation>
    <scope>NUCLEOTIDE SEQUENCE [LARGE SCALE GENOMIC DNA]</scope>
    <source>
        <strain evidence="4">S9</strain>
    </source>
</reference>
<feature type="transmembrane region" description="Helical" evidence="1">
    <location>
        <begin position="6"/>
        <end position="25"/>
    </location>
</feature>
<gene>
    <name evidence="3" type="ORF">SAMN05518684_104318</name>
</gene>
<keyword evidence="3" id="KW-0407">Ion channel</keyword>
<dbReference type="EMBL" id="FOGT01000004">
    <property type="protein sequence ID" value="SER86394.1"/>
    <property type="molecule type" value="Genomic_DNA"/>
</dbReference>
<dbReference type="Gene3D" id="1.10.287.70">
    <property type="match status" value="1"/>
</dbReference>
<evidence type="ECO:0000313" key="3">
    <source>
        <dbReference type="EMBL" id="SER86394.1"/>
    </source>
</evidence>
<feature type="domain" description="Potassium channel" evidence="2">
    <location>
        <begin position="84"/>
        <end position="130"/>
    </location>
</feature>
<dbReference type="RefSeq" id="WP_093049353.1">
    <property type="nucleotide sequence ID" value="NZ_FOGT01000004.1"/>
</dbReference>
<dbReference type="OrthoDB" id="9813518at2"/>
<dbReference type="SUPFAM" id="SSF81324">
    <property type="entry name" value="Voltage-gated potassium channels"/>
    <property type="match status" value="1"/>
</dbReference>
<keyword evidence="4" id="KW-1185">Reference proteome</keyword>
<dbReference type="InterPro" id="IPR013099">
    <property type="entry name" value="K_chnl_dom"/>
</dbReference>
<keyword evidence="3" id="KW-0813">Transport</keyword>
<keyword evidence="1" id="KW-0472">Membrane</keyword>
<keyword evidence="1" id="KW-0812">Transmembrane</keyword>
<evidence type="ECO:0000313" key="4">
    <source>
        <dbReference type="Proteomes" id="UP000198571"/>
    </source>
</evidence>
<feature type="transmembrane region" description="Helical" evidence="1">
    <location>
        <begin position="80"/>
        <end position="99"/>
    </location>
</feature>
<dbReference type="GO" id="GO:0034220">
    <property type="term" value="P:monoatomic ion transmembrane transport"/>
    <property type="evidence" value="ECO:0007669"/>
    <property type="project" value="UniProtKB-KW"/>
</dbReference>
<dbReference type="Pfam" id="PF07885">
    <property type="entry name" value="Ion_trans_2"/>
    <property type="match status" value="1"/>
</dbReference>
<sequence length="146" mass="16175">MESLLILAAIAASFMGIGISLNLLIKKQPVSHRRVSIRHFIVLILVYANVMVGFGVLYIALELLGVPVLKESDGLHTDSFLHLVEDVLYFSAVTLLTVGYGDIIPQGVGRWIAMIQALIGYLLPAAFVVTTFFHHDERPSKYPERL</sequence>
<feature type="transmembrane region" description="Helical" evidence="1">
    <location>
        <begin position="111"/>
        <end position="133"/>
    </location>
</feature>
<feature type="transmembrane region" description="Helical" evidence="1">
    <location>
        <begin position="37"/>
        <end position="60"/>
    </location>
</feature>
<evidence type="ECO:0000256" key="1">
    <source>
        <dbReference type="SAM" id="Phobius"/>
    </source>
</evidence>
<dbReference type="STRING" id="1601833.SAMN05518684_104318"/>
<keyword evidence="3" id="KW-0406">Ion transport</keyword>
<keyword evidence="1" id="KW-1133">Transmembrane helix</keyword>
<accession>A0A1H9SNA9</accession>
<proteinExistence type="predicted"/>
<dbReference type="Proteomes" id="UP000198571">
    <property type="component" value="Unassembled WGS sequence"/>
</dbReference>
<dbReference type="AlphaFoldDB" id="A0A1H9SNA9"/>
<evidence type="ECO:0000259" key="2">
    <source>
        <dbReference type="Pfam" id="PF07885"/>
    </source>
</evidence>
<organism evidence="3 4">
    <name type="scientific">Salipaludibacillus aurantiacus</name>
    <dbReference type="NCBI Taxonomy" id="1601833"/>
    <lineage>
        <taxon>Bacteria</taxon>
        <taxon>Bacillati</taxon>
        <taxon>Bacillota</taxon>
        <taxon>Bacilli</taxon>
        <taxon>Bacillales</taxon>
        <taxon>Bacillaceae</taxon>
    </lineage>
</organism>
<protein>
    <submittedName>
        <fullName evidence="3">Potassium channel LctB</fullName>
    </submittedName>
</protein>
<name>A0A1H9SNA9_9BACI</name>